<dbReference type="Proteomes" id="UP000658320">
    <property type="component" value="Unassembled WGS sequence"/>
</dbReference>
<dbReference type="EMBL" id="BMSX01000015">
    <property type="protein sequence ID" value="GGR35819.1"/>
    <property type="molecule type" value="Genomic_DNA"/>
</dbReference>
<evidence type="ECO:0000313" key="3">
    <source>
        <dbReference type="Proteomes" id="UP000658320"/>
    </source>
</evidence>
<name>A0A918KVL2_9ACTN</name>
<feature type="region of interest" description="Disordered" evidence="1">
    <location>
        <begin position="26"/>
        <end position="53"/>
    </location>
</feature>
<evidence type="ECO:0000256" key="1">
    <source>
        <dbReference type="SAM" id="MobiDB-lite"/>
    </source>
</evidence>
<evidence type="ECO:0000313" key="2">
    <source>
        <dbReference type="EMBL" id="GGR35819.1"/>
    </source>
</evidence>
<dbReference type="AlphaFoldDB" id="A0A918KVL2"/>
<comment type="caution">
    <text evidence="2">The sequence shown here is derived from an EMBL/GenBank/DDBJ whole genome shotgun (WGS) entry which is preliminary data.</text>
</comment>
<organism evidence="2 3">
    <name type="scientific">Streptomyces aurantiogriseus</name>
    <dbReference type="NCBI Taxonomy" id="66870"/>
    <lineage>
        <taxon>Bacteria</taxon>
        <taxon>Bacillati</taxon>
        <taxon>Actinomycetota</taxon>
        <taxon>Actinomycetes</taxon>
        <taxon>Kitasatosporales</taxon>
        <taxon>Streptomycetaceae</taxon>
        <taxon>Streptomyces</taxon>
    </lineage>
</organism>
<sequence length="53" mass="6017">MSRRFKPRLATALFRHYLRACIATGPDRSAPLSGARPESALDEAQRIGHRHHH</sequence>
<accession>A0A918KVL2</accession>
<protein>
    <submittedName>
        <fullName evidence="2">Uncharacterized protein</fullName>
    </submittedName>
</protein>
<gene>
    <name evidence="2" type="ORF">GCM10010251_60330</name>
</gene>
<reference evidence="2" key="2">
    <citation type="submission" date="2020-09" db="EMBL/GenBank/DDBJ databases">
        <authorList>
            <person name="Sun Q."/>
            <person name="Ohkuma M."/>
        </authorList>
    </citation>
    <scope>NUCLEOTIDE SEQUENCE</scope>
    <source>
        <strain evidence="2">JCM 4346</strain>
    </source>
</reference>
<keyword evidence="3" id="KW-1185">Reference proteome</keyword>
<proteinExistence type="predicted"/>
<reference evidence="2" key="1">
    <citation type="journal article" date="2014" name="Int. J. Syst. Evol. Microbiol.">
        <title>Complete genome sequence of Corynebacterium casei LMG S-19264T (=DSM 44701T), isolated from a smear-ripened cheese.</title>
        <authorList>
            <consortium name="US DOE Joint Genome Institute (JGI-PGF)"/>
            <person name="Walter F."/>
            <person name="Albersmeier A."/>
            <person name="Kalinowski J."/>
            <person name="Ruckert C."/>
        </authorList>
    </citation>
    <scope>NUCLEOTIDE SEQUENCE</scope>
    <source>
        <strain evidence="2">JCM 4346</strain>
    </source>
</reference>
<dbReference type="RefSeq" id="WP_189940904.1">
    <property type="nucleotide sequence ID" value="NZ_BMSX01000015.1"/>
</dbReference>